<feature type="domain" description="F-box associated beta-propeller type 3" evidence="1">
    <location>
        <begin position="11"/>
        <end position="159"/>
    </location>
</feature>
<dbReference type="Proteomes" id="UP001311915">
    <property type="component" value="Unassembled WGS sequence"/>
</dbReference>
<dbReference type="InterPro" id="IPR013187">
    <property type="entry name" value="F-box-assoc_dom_typ3"/>
</dbReference>
<proteinExistence type="predicted"/>
<keyword evidence="3" id="KW-1185">Reference proteome</keyword>
<evidence type="ECO:0000313" key="3">
    <source>
        <dbReference type="Proteomes" id="UP001311915"/>
    </source>
</evidence>
<dbReference type="InterPro" id="IPR017451">
    <property type="entry name" value="F-box-assoc_interact_dom"/>
</dbReference>
<dbReference type="Pfam" id="PF08268">
    <property type="entry name" value="FBA_3"/>
    <property type="match status" value="1"/>
</dbReference>
<evidence type="ECO:0000313" key="2">
    <source>
        <dbReference type="EMBL" id="KAK4733594.1"/>
    </source>
</evidence>
<dbReference type="NCBIfam" id="TIGR01640">
    <property type="entry name" value="F_box_assoc_1"/>
    <property type="match status" value="1"/>
</dbReference>
<comment type="caution">
    <text evidence="2">The sequence shown here is derived from an EMBL/GenBank/DDBJ whole genome shotgun (WGS) entry which is preliminary data.</text>
</comment>
<dbReference type="AlphaFoldDB" id="A0AAV9M9K3"/>
<protein>
    <recommendedName>
        <fullName evidence="1">F-box associated beta-propeller type 3 domain-containing protein</fullName>
    </recommendedName>
</protein>
<reference evidence="2 3" key="1">
    <citation type="submission" date="2023-10" db="EMBL/GenBank/DDBJ databases">
        <title>Genome-Wide Identification Analysis in wild type Solanum Pinnatisectum Reveals Some Genes Defensing Phytophthora Infestans.</title>
        <authorList>
            <person name="Sun C."/>
        </authorList>
    </citation>
    <scope>NUCLEOTIDE SEQUENCE [LARGE SCALE GENOMIC DNA]</scope>
    <source>
        <strain evidence="2">LQN</strain>
        <tissue evidence="2">Leaf</tissue>
    </source>
</reference>
<evidence type="ECO:0000259" key="1">
    <source>
        <dbReference type="Pfam" id="PF08268"/>
    </source>
</evidence>
<name>A0AAV9M9K3_9SOLN</name>
<organism evidence="2 3">
    <name type="scientific">Solanum pinnatisectum</name>
    <name type="common">tansyleaf nightshade</name>
    <dbReference type="NCBI Taxonomy" id="50273"/>
    <lineage>
        <taxon>Eukaryota</taxon>
        <taxon>Viridiplantae</taxon>
        <taxon>Streptophyta</taxon>
        <taxon>Embryophyta</taxon>
        <taxon>Tracheophyta</taxon>
        <taxon>Spermatophyta</taxon>
        <taxon>Magnoliopsida</taxon>
        <taxon>eudicotyledons</taxon>
        <taxon>Gunneridae</taxon>
        <taxon>Pentapetalae</taxon>
        <taxon>asterids</taxon>
        <taxon>lamiids</taxon>
        <taxon>Solanales</taxon>
        <taxon>Solanaceae</taxon>
        <taxon>Solanoideae</taxon>
        <taxon>Solaneae</taxon>
        <taxon>Solanum</taxon>
    </lineage>
</organism>
<sequence length="191" mass="22642">MIKYDQLNYLTSIYGSGRCIISGIIYQFSYSPKFCIVAFDIKSEIFTTIRIDNSIDMYDFDYMLRDVNGKLEILNISEFELITEDIHLWIFEKEWEHQIFQFPLEWKHDVMDLRTYLISKYGDDEIVFAINIISSDVLVYIFYHVKNQSWRYFKVEELSGLHGIFTCSESIFPLENSGLPTTILEKCEILV</sequence>
<accession>A0AAV9M9K3</accession>
<dbReference type="PANTHER" id="PTHR31111:SF20">
    <property type="entry name" value="F-BOX ASSOCIATED DOMAIN-CONTAINING PROTEIN"/>
    <property type="match status" value="1"/>
</dbReference>
<dbReference type="EMBL" id="JAWPEI010000002">
    <property type="protein sequence ID" value="KAK4733594.1"/>
    <property type="molecule type" value="Genomic_DNA"/>
</dbReference>
<gene>
    <name evidence="2" type="ORF">R3W88_007855</name>
</gene>
<dbReference type="PANTHER" id="PTHR31111">
    <property type="entry name" value="BNAA05G37150D PROTEIN-RELATED"/>
    <property type="match status" value="1"/>
</dbReference>